<reference evidence="2 3" key="1">
    <citation type="submission" date="2012-03" db="EMBL/GenBank/DDBJ databases">
        <title>Whole Genome Assembly of Papio anubis.</title>
        <authorList>
            <person name="Liu Y.L."/>
            <person name="Abraham K.A."/>
            <person name="Akbar H.A."/>
            <person name="Ali S.A."/>
            <person name="Anosike U.A."/>
            <person name="Aqrawi P.A."/>
            <person name="Arias F.A."/>
            <person name="Attaway T.A."/>
            <person name="Awwad R.A."/>
            <person name="Babu C.B."/>
            <person name="Bandaranaike D.B."/>
            <person name="Battles P.B."/>
            <person name="Bell A.B."/>
            <person name="Beltran B.B."/>
            <person name="Berhane-Mersha D.B."/>
            <person name="Bess C.B."/>
            <person name="Bickham C.B."/>
            <person name="Bolden T.B."/>
            <person name="Carter K.C."/>
            <person name="Chau D.C."/>
            <person name="Chavez A.C."/>
            <person name="Clerc-Blankenburg K.C."/>
            <person name="Coyle M.C."/>
            <person name="Dao M.D."/>
            <person name="Davila M.L.D."/>
            <person name="Davy-Carroll L.D."/>
            <person name="Denson S.D."/>
            <person name="Dinh H.D."/>
            <person name="Fernandez S.F."/>
            <person name="Fernando P.F."/>
            <person name="Forbes L.F."/>
            <person name="Francis C.F."/>
            <person name="Francisco L.F."/>
            <person name="Fu Q.F."/>
            <person name="Garcia-Iii R.G."/>
            <person name="Garrett T.G."/>
            <person name="Gross S.G."/>
            <person name="Gubbala S.G."/>
            <person name="Hirani K.H."/>
            <person name="Hogues M.H."/>
            <person name="Hollins B.H."/>
            <person name="Jackson L.J."/>
            <person name="Javaid M.J."/>
            <person name="Jhangiani S.J."/>
            <person name="Johnson A.J."/>
            <person name="Johnson B.J."/>
            <person name="Jones J.J."/>
            <person name="Joshi V.J."/>
            <person name="Kalu J.K."/>
            <person name="Khan N.K."/>
            <person name="Korchina V.K."/>
            <person name="Kovar C.K."/>
            <person name="Lago L.L."/>
            <person name="Lara F.L."/>
            <person name="Le T.-K.L."/>
            <person name="Lee S.L."/>
            <person name="Legall-Iii F.L."/>
            <person name="Lemon S.L."/>
            <person name="Liu J.L."/>
            <person name="Liu Y.-S.L."/>
            <person name="Liyanage D.L."/>
            <person name="Lopez J.L."/>
            <person name="Lorensuhewa L.L."/>
            <person name="Mata R.M."/>
            <person name="Mathew T.M."/>
            <person name="Mercado C.M."/>
            <person name="Mercado I.M."/>
            <person name="Morales K.M."/>
            <person name="Morgan M.M."/>
            <person name="Munidasa M.M."/>
            <person name="Ngo D.N."/>
            <person name="Nguyen L.N."/>
            <person name="Nguyen T.N."/>
            <person name="Nguyen N.N."/>
            <person name="Obregon M.O."/>
            <person name="Okwuonu G.O."/>
            <person name="Ongeri F.O."/>
            <person name="Onwere C.O."/>
            <person name="Osifeso I.O."/>
            <person name="Parra A.P."/>
            <person name="Patil S.P."/>
            <person name="Perez A.P."/>
            <person name="Perez Y.P."/>
            <person name="Pham C.P."/>
            <person name="Pu L.-L.P."/>
            <person name="Puazo M.P."/>
            <person name="Quiroz J.Q."/>
            <person name="Rouhana J.R."/>
            <person name="Ruiz M.R."/>
            <person name="Ruiz S.-J.R."/>
            <person name="Saada N.S."/>
            <person name="Santibanez J.S."/>
            <person name="Scheel M.S."/>
            <person name="Schneider B.S."/>
            <person name="Simmons D.S."/>
            <person name="Sisson I.S."/>
            <person name="Tang L.-Y.T."/>
            <person name="Thornton R.T."/>
            <person name="Tisius J.T."/>
            <person name="Toledanes G.T."/>
            <person name="Trejos Z.T."/>
            <person name="Usmani K.U."/>
            <person name="Varghese R.V."/>
            <person name="Vattathil S.V."/>
            <person name="Vee V.V."/>
            <person name="Walker D.W."/>
            <person name="Weissenberger G.W."/>
            <person name="White C.W."/>
            <person name="Williams A.W."/>
            <person name="Woodworth J.W."/>
            <person name="Wright R.W."/>
            <person name="Zhu Y.Z."/>
            <person name="Han Y.H."/>
            <person name="Newsham I.N."/>
            <person name="Nazareth L.N."/>
            <person name="Worley K.W."/>
            <person name="Muzny D.M."/>
            <person name="Rogers J.R."/>
            <person name="Gibbs R.G."/>
        </authorList>
    </citation>
    <scope>NUCLEOTIDE SEQUENCE [LARGE SCALE GENOMIC DNA]</scope>
</reference>
<evidence type="ECO:0000313" key="3">
    <source>
        <dbReference type="Proteomes" id="UP000028761"/>
    </source>
</evidence>
<feature type="chain" id="PRO_5035233065" evidence="1">
    <location>
        <begin position="23"/>
        <end position="89"/>
    </location>
</feature>
<organism evidence="2 3">
    <name type="scientific">Papio anubis</name>
    <name type="common">Olive baboon</name>
    <dbReference type="NCBI Taxonomy" id="9555"/>
    <lineage>
        <taxon>Eukaryota</taxon>
        <taxon>Metazoa</taxon>
        <taxon>Chordata</taxon>
        <taxon>Craniata</taxon>
        <taxon>Vertebrata</taxon>
        <taxon>Euteleostomi</taxon>
        <taxon>Mammalia</taxon>
        <taxon>Eutheria</taxon>
        <taxon>Euarchontoglires</taxon>
        <taxon>Primates</taxon>
        <taxon>Haplorrhini</taxon>
        <taxon>Catarrhini</taxon>
        <taxon>Cercopithecidae</taxon>
        <taxon>Cercopithecinae</taxon>
        <taxon>Papio</taxon>
    </lineage>
</organism>
<dbReference type="Ensembl" id="ENSPANT00000073025.1">
    <property type="protein sequence ID" value="ENSPANP00000060740.1"/>
    <property type="gene ID" value="ENSPANG00000038690.1"/>
</dbReference>
<dbReference type="GeneTree" id="ENSGT00940000163505"/>
<dbReference type="Proteomes" id="UP000028761">
    <property type="component" value="Chromosome 1"/>
</dbReference>
<dbReference type="AlphaFoldDB" id="A0A8I5NHS8"/>
<dbReference type="PANTHER" id="PTHR12138:SF75">
    <property type="entry name" value="SECRETED PROTEIN"/>
    <property type="match status" value="1"/>
</dbReference>
<protein>
    <submittedName>
        <fullName evidence="2">Uncharacterized protein</fullName>
    </submittedName>
</protein>
<keyword evidence="1" id="KW-0732">Signal</keyword>
<accession>A0A8I5NHS8</accession>
<sequence length="89" mass="9754">PPEPQGNTFLFFCLFLLRRSVALSPRLECSGAISAHCKLRLLGSHHPPASASQVAGTTGTRHHAWLIFCIFLVETGFHRVSQDGLDLLT</sequence>
<reference evidence="2" key="3">
    <citation type="submission" date="2025-09" db="UniProtKB">
        <authorList>
            <consortium name="Ensembl"/>
        </authorList>
    </citation>
    <scope>IDENTIFICATION</scope>
</reference>
<name>A0A8I5NHS8_PAPAN</name>
<evidence type="ECO:0000256" key="1">
    <source>
        <dbReference type="SAM" id="SignalP"/>
    </source>
</evidence>
<evidence type="ECO:0000313" key="2">
    <source>
        <dbReference type="Ensembl" id="ENSPANP00000060740.1"/>
    </source>
</evidence>
<proteinExistence type="predicted"/>
<feature type="signal peptide" evidence="1">
    <location>
        <begin position="1"/>
        <end position="22"/>
    </location>
</feature>
<dbReference type="PANTHER" id="PTHR12138">
    <property type="entry name" value="PRIMATE-EXPANDED PROTEIN FAMILY"/>
    <property type="match status" value="1"/>
</dbReference>
<reference evidence="2" key="2">
    <citation type="submission" date="2025-08" db="UniProtKB">
        <authorList>
            <consortium name="Ensembl"/>
        </authorList>
    </citation>
    <scope>IDENTIFICATION</scope>
</reference>
<keyword evidence="3" id="KW-1185">Reference proteome</keyword>
<dbReference type="PRINTS" id="PR02045">
    <property type="entry name" value="F138DOMAIN"/>
</dbReference>